<evidence type="ECO:0000259" key="3">
    <source>
        <dbReference type="PROSITE" id="PS51186"/>
    </source>
</evidence>
<gene>
    <name evidence="4" type="ORF">PAESOLCIP111_06348</name>
</gene>
<keyword evidence="5" id="KW-1185">Reference proteome</keyword>
<dbReference type="EMBL" id="CAJVAS010000062">
    <property type="protein sequence ID" value="CAG7651596.1"/>
    <property type="molecule type" value="Genomic_DNA"/>
</dbReference>
<evidence type="ECO:0000313" key="5">
    <source>
        <dbReference type="Proteomes" id="UP000693672"/>
    </source>
</evidence>
<evidence type="ECO:0000256" key="1">
    <source>
        <dbReference type="ARBA" id="ARBA00022679"/>
    </source>
</evidence>
<comment type="caution">
    <text evidence="4">The sequence shown here is derived from an EMBL/GenBank/DDBJ whole genome shotgun (WGS) entry which is preliminary data.</text>
</comment>
<reference evidence="4" key="1">
    <citation type="submission" date="2021-06" db="EMBL/GenBank/DDBJ databases">
        <authorList>
            <person name="Criscuolo A."/>
        </authorList>
    </citation>
    <scope>NUCLEOTIDE SEQUENCE</scope>
    <source>
        <strain evidence="4">CIP111600</strain>
    </source>
</reference>
<dbReference type="PANTHER" id="PTHR43877">
    <property type="entry name" value="AMINOALKYLPHOSPHONATE N-ACETYLTRANSFERASE-RELATED-RELATED"/>
    <property type="match status" value="1"/>
</dbReference>
<accession>A0A916NM06</accession>
<dbReference type="InterPro" id="IPR050832">
    <property type="entry name" value="Bact_Acetyltransf"/>
</dbReference>
<dbReference type="InterPro" id="IPR000182">
    <property type="entry name" value="GNAT_dom"/>
</dbReference>
<dbReference type="Proteomes" id="UP000693672">
    <property type="component" value="Unassembled WGS sequence"/>
</dbReference>
<dbReference type="RefSeq" id="WP_218096011.1">
    <property type="nucleotide sequence ID" value="NZ_CAJVAS010000062.1"/>
</dbReference>
<dbReference type="CDD" id="cd04301">
    <property type="entry name" value="NAT_SF"/>
    <property type="match status" value="1"/>
</dbReference>
<dbReference type="Pfam" id="PF00583">
    <property type="entry name" value="Acetyltransf_1"/>
    <property type="match status" value="1"/>
</dbReference>
<keyword evidence="2" id="KW-0012">Acyltransferase</keyword>
<name>A0A916NM06_9BACL</name>
<proteinExistence type="predicted"/>
<organism evidence="4 5">
    <name type="scientific">Paenibacillus solanacearum</name>
    <dbReference type="NCBI Taxonomy" id="2048548"/>
    <lineage>
        <taxon>Bacteria</taxon>
        <taxon>Bacillati</taxon>
        <taxon>Bacillota</taxon>
        <taxon>Bacilli</taxon>
        <taxon>Bacillales</taxon>
        <taxon>Paenibacillaceae</taxon>
        <taxon>Paenibacillus</taxon>
    </lineage>
</organism>
<feature type="domain" description="N-acetyltransferase" evidence="3">
    <location>
        <begin position="7"/>
        <end position="164"/>
    </location>
</feature>
<sequence length="177" mass="19998">MNSQPTLQIERALLQDVAHLAPLFDRYRQFYGQTSDLDGAEAFLHDNVQLDRSVIYFVYANERSRPHGFTQLYPTLSSVSMRRLWVLNDLYVEAGLRKQGTGRALLEAARKHAAGTGAKGLELATAADNVTAQRLYEAAGYQKEVEFLHYFLSLEVWSDEKKRIRSGGSRRNQGFAG</sequence>
<evidence type="ECO:0000313" key="4">
    <source>
        <dbReference type="EMBL" id="CAG7651596.1"/>
    </source>
</evidence>
<dbReference type="PROSITE" id="PS51186">
    <property type="entry name" value="GNAT"/>
    <property type="match status" value="1"/>
</dbReference>
<dbReference type="AlphaFoldDB" id="A0A916NM06"/>
<keyword evidence="1" id="KW-0808">Transferase</keyword>
<protein>
    <recommendedName>
        <fullName evidence="3">N-acetyltransferase domain-containing protein</fullName>
    </recommendedName>
</protein>
<dbReference type="GO" id="GO:0016747">
    <property type="term" value="F:acyltransferase activity, transferring groups other than amino-acyl groups"/>
    <property type="evidence" value="ECO:0007669"/>
    <property type="project" value="InterPro"/>
</dbReference>
<evidence type="ECO:0000256" key="2">
    <source>
        <dbReference type="ARBA" id="ARBA00023315"/>
    </source>
</evidence>
<dbReference type="PANTHER" id="PTHR43877:SF2">
    <property type="entry name" value="AMINOALKYLPHOSPHONATE N-ACETYLTRANSFERASE-RELATED"/>
    <property type="match status" value="1"/>
</dbReference>